<dbReference type="EMBL" id="CM042027">
    <property type="protein sequence ID" value="KAI3800392.1"/>
    <property type="molecule type" value="Genomic_DNA"/>
</dbReference>
<keyword evidence="2" id="KW-1185">Reference proteome</keyword>
<dbReference type="Proteomes" id="UP001056120">
    <property type="component" value="Linkage Group LG10"/>
</dbReference>
<sequence length="74" mass="8329">MVGRCVELHEIGGPEGYPTLHKAKVLRVYKTPKSHPFFPQVSISSLLSAASRRRSSNFRSISTSLTRSFFIHPE</sequence>
<protein>
    <submittedName>
        <fullName evidence="1">Uncharacterized protein</fullName>
    </submittedName>
</protein>
<gene>
    <name evidence="1" type="ORF">L1987_28482</name>
</gene>
<accession>A0ACB9HX36</accession>
<organism evidence="1 2">
    <name type="scientific">Smallanthus sonchifolius</name>
    <dbReference type="NCBI Taxonomy" id="185202"/>
    <lineage>
        <taxon>Eukaryota</taxon>
        <taxon>Viridiplantae</taxon>
        <taxon>Streptophyta</taxon>
        <taxon>Embryophyta</taxon>
        <taxon>Tracheophyta</taxon>
        <taxon>Spermatophyta</taxon>
        <taxon>Magnoliopsida</taxon>
        <taxon>eudicotyledons</taxon>
        <taxon>Gunneridae</taxon>
        <taxon>Pentapetalae</taxon>
        <taxon>asterids</taxon>
        <taxon>campanulids</taxon>
        <taxon>Asterales</taxon>
        <taxon>Asteraceae</taxon>
        <taxon>Asteroideae</taxon>
        <taxon>Heliantheae alliance</taxon>
        <taxon>Millerieae</taxon>
        <taxon>Smallanthus</taxon>
    </lineage>
</organism>
<evidence type="ECO:0000313" key="2">
    <source>
        <dbReference type="Proteomes" id="UP001056120"/>
    </source>
</evidence>
<reference evidence="1 2" key="2">
    <citation type="journal article" date="2022" name="Mol. Ecol. Resour.">
        <title>The genomes of chicory, endive, great burdock and yacon provide insights into Asteraceae paleo-polyploidization history and plant inulin production.</title>
        <authorList>
            <person name="Fan W."/>
            <person name="Wang S."/>
            <person name="Wang H."/>
            <person name="Wang A."/>
            <person name="Jiang F."/>
            <person name="Liu H."/>
            <person name="Zhao H."/>
            <person name="Xu D."/>
            <person name="Zhang Y."/>
        </authorList>
    </citation>
    <scope>NUCLEOTIDE SEQUENCE [LARGE SCALE GENOMIC DNA]</scope>
    <source>
        <strain evidence="2">cv. Yunnan</strain>
        <tissue evidence="1">Leaves</tissue>
    </source>
</reference>
<evidence type="ECO:0000313" key="1">
    <source>
        <dbReference type="EMBL" id="KAI3800392.1"/>
    </source>
</evidence>
<name>A0ACB9HX36_9ASTR</name>
<comment type="caution">
    <text evidence="1">The sequence shown here is derived from an EMBL/GenBank/DDBJ whole genome shotgun (WGS) entry which is preliminary data.</text>
</comment>
<reference evidence="2" key="1">
    <citation type="journal article" date="2022" name="Mol. Ecol. Resour.">
        <title>The genomes of chicory, endive, great burdock and yacon provide insights into Asteraceae palaeo-polyploidization history and plant inulin production.</title>
        <authorList>
            <person name="Fan W."/>
            <person name="Wang S."/>
            <person name="Wang H."/>
            <person name="Wang A."/>
            <person name="Jiang F."/>
            <person name="Liu H."/>
            <person name="Zhao H."/>
            <person name="Xu D."/>
            <person name="Zhang Y."/>
        </authorList>
    </citation>
    <scope>NUCLEOTIDE SEQUENCE [LARGE SCALE GENOMIC DNA]</scope>
    <source>
        <strain evidence="2">cv. Yunnan</strain>
    </source>
</reference>
<proteinExistence type="predicted"/>